<dbReference type="SUPFAM" id="SSF53901">
    <property type="entry name" value="Thiolase-like"/>
    <property type="match status" value="1"/>
</dbReference>
<comment type="caution">
    <text evidence="3">The sequence shown here is derived from an EMBL/GenBank/DDBJ whole genome shotgun (WGS) entry which is preliminary data.</text>
</comment>
<feature type="domain" description="Beta-ketoacyl-[acyl-carrier-protein] synthase III C-terminal" evidence="2">
    <location>
        <begin position="90"/>
        <end position="178"/>
    </location>
</feature>
<keyword evidence="4" id="KW-1185">Reference proteome</keyword>
<name>A0ABW3MKQ7_9PSEU</name>
<accession>A0ABW3MKQ7</accession>
<evidence type="ECO:0000313" key="4">
    <source>
        <dbReference type="Proteomes" id="UP001597045"/>
    </source>
</evidence>
<proteinExistence type="predicted"/>
<sequence length="184" mass="20271">DGDPAARALVLTGEKPVTKLFRVVNNTTILGEASTACLVGVGGSGDVVRSYATKTQVLLPESVYPSEDQVQEFNDSYTPFLIETIELAVERAGVMLDDITLLVPHNVSRLLWLRTIEELKFDRSRVYFDNIARYSHCCCADPFLNYTTLRREGRLVEGGLYLLTSVGMGATYSAMVVEHTGEST</sequence>
<dbReference type="Gene3D" id="3.40.47.10">
    <property type="match status" value="1"/>
</dbReference>
<evidence type="ECO:0000256" key="1">
    <source>
        <dbReference type="ARBA" id="ARBA00022679"/>
    </source>
</evidence>
<evidence type="ECO:0000259" key="2">
    <source>
        <dbReference type="Pfam" id="PF08541"/>
    </source>
</evidence>
<keyword evidence="1" id="KW-0808">Transferase</keyword>
<protein>
    <submittedName>
        <fullName evidence="3">3-oxoacyl-[acyl-carrier-protein] synthase III C-terminal domain-containing protein</fullName>
    </submittedName>
</protein>
<reference evidence="4" key="1">
    <citation type="journal article" date="2019" name="Int. J. Syst. Evol. Microbiol.">
        <title>The Global Catalogue of Microorganisms (GCM) 10K type strain sequencing project: providing services to taxonomists for standard genome sequencing and annotation.</title>
        <authorList>
            <consortium name="The Broad Institute Genomics Platform"/>
            <consortium name="The Broad Institute Genome Sequencing Center for Infectious Disease"/>
            <person name="Wu L."/>
            <person name="Ma J."/>
        </authorList>
    </citation>
    <scope>NUCLEOTIDE SEQUENCE [LARGE SCALE GENOMIC DNA]</scope>
    <source>
        <strain evidence="4">JCM 31486</strain>
    </source>
</reference>
<dbReference type="Proteomes" id="UP001597045">
    <property type="component" value="Unassembled WGS sequence"/>
</dbReference>
<dbReference type="InterPro" id="IPR016039">
    <property type="entry name" value="Thiolase-like"/>
</dbReference>
<organism evidence="3 4">
    <name type="scientific">Kibdelosporangium lantanae</name>
    <dbReference type="NCBI Taxonomy" id="1497396"/>
    <lineage>
        <taxon>Bacteria</taxon>
        <taxon>Bacillati</taxon>
        <taxon>Actinomycetota</taxon>
        <taxon>Actinomycetes</taxon>
        <taxon>Pseudonocardiales</taxon>
        <taxon>Pseudonocardiaceae</taxon>
        <taxon>Kibdelosporangium</taxon>
    </lineage>
</organism>
<gene>
    <name evidence="3" type="ORF">ACFQ1S_39615</name>
</gene>
<dbReference type="InterPro" id="IPR013747">
    <property type="entry name" value="ACP_syn_III_C"/>
</dbReference>
<dbReference type="EMBL" id="JBHTIS010003419">
    <property type="protein sequence ID" value="MFD1051216.1"/>
    <property type="molecule type" value="Genomic_DNA"/>
</dbReference>
<dbReference type="Pfam" id="PF08541">
    <property type="entry name" value="ACP_syn_III_C"/>
    <property type="match status" value="1"/>
</dbReference>
<evidence type="ECO:0000313" key="3">
    <source>
        <dbReference type="EMBL" id="MFD1051216.1"/>
    </source>
</evidence>
<feature type="non-terminal residue" evidence="3">
    <location>
        <position position="1"/>
    </location>
</feature>